<organism evidence="1 2">
    <name type="scientific">Dendroctonus ponderosae</name>
    <name type="common">Mountain pine beetle</name>
    <dbReference type="NCBI Taxonomy" id="77166"/>
    <lineage>
        <taxon>Eukaryota</taxon>
        <taxon>Metazoa</taxon>
        <taxon>Ecdysozoa</taxon>
        <taxon>Arthropoda</taxon>
        <taxon>Hexapoda</taxon>
        <taxon>Insecta</taxon>
        <taxon>Pterygota</taxon>
        <taxon>Neoptera</taxon>
        <taxon>Endopterygota</taxon>
        <taxon>Coleoptera</taxon>
        <taxon>Polyphaga</taxon>
        <taxon>Cucujiformia</taxon>
        <taxon>Curculionidae</taxon>
        <taxon>Scolytinae</taxon>
        <taxon>Dendroctonus</taxon>
    </lineage>
</organism>
<evidence type="ECO:0000313" key="1">
    <source>
        <dbReference type="EMBL" id="ERL89067.1"/>
    </source>
</evidence>
<accession>U4U7M3</accession>
<dbReference type="EMBL" id="KB632139">
    <property type="protein sequence ID" value="ERL89067.1"/>
    <property type="molecule type" value="Genomic_DNA"/>
</dbReference>
<dbReference type="AlphaFoldDB" id="U4U7M3"/>
<reference evidence="1 2" key="1">
    <citation type="journal article" date="2013" name="Genome Biol.">
        <title>Draft genome of the mountain pine beetle, Dendroctonus ponderosae Hopkins, a major forest pest.</title>
        <authorList>
            <person name="Keeling C.I."/>
            <person name="Yuen M.M."/>
            <person name="Liao N.Y."/>
            <person name="Docking T.R."/>
            <person name="Chan S.K."/>
            <person name="Taylor G.A."/>
            <person name="Palmquist D.L."/>
            <person name="Jackman S.D."/>
            <person name="Nguyen A."/>
            <person name="Li M."/>
            <person name="Henderson H."/>
            <person name="Janes J.K."/>
            <person name="Zhao Y."/>
            <person name="Pandoh P."/>
            <person name="Moore R."/>
            <person name="Sperling F.A."/>
            <person name="Huber D.P."/>
            <person name="Birol I."/>
            <person name="Jones S.J."/>
            <person name="Bohlmann J."/>
        </authorList>
    </citation>
    <scope>NUCLEOTIDE SEQUENCE</scope>
</reference>
<gene>
    <name evidence="1" type="ORF">D910_06444</name>
</gene>
<evidence type="ECO:0000313" key="2">
    <source>
        <dbReference type="Proteomes" id="UP000030742"/>
    </source>
</evidence>
<protein>
    <submittedName>
        <fullName evidence="1">Uncharacterized protein</fullName>
    </submittedName>
</protein>
<dbReference type="Proteomes" id="UP000030742">
    <property type="component" value="Unassembled WGS sequence"/>
</dbReference>
<sequence>MTYDTYTIRMPNTSTKSTCENNLIICDLFHVETANSGVPTMVQLEAKCTAIVKYSQTQYTRLAALHYWQLASLLEARWLFGMLPYHLATWFV</sequence>
<name>U4U7M3_DENPD</name>
<proteinExistence type="predicted"/>